<feature type="domain" description="NAD-glutamate dehydrogenase catalytic" evidence="1">
    <location>
        <begin position="711"/>
        <end position="1206"/>
    </location>
</feature>
<accession>A0A516GCF5</accession>
<dbReference type="Pfam" id="PF21077">
    <property type="entry name" value="GDH_ACT3"/>
    <property type="match status" value="1"/>
</dbReference>
<dbReference type="InterPro" id="IPR049056">
    <property type="entry name" value="NAD_Glu_DH_HM3"/>
</dbReference>
<dbReference type="GO" id="GO:0006538">
    <property type="term" value="P:L-glutamate catabolic process"/>
    <property type="evidence" value="ECO:0007669"/>
    <property type="project" value="InterPro"/>
</dbReference>
<dbReference type="KEGG" id="orz:FNH13_13505"/>
<dbReference type="Pfam" id="PF21079">
    <property type="entry name" value="GDH_HM2"/>
    <property type="match status" value="1"/>
</dbReference>
<dbReference type="Pfam" id="PF21078">
    <property type="entry name" value="GDH_HM3"/>
    <property type="match status" value="1"/>
</dbReference>
<dbReference type="Pfam" id="PF21073">
    <property type="entry name" value="GDH_HM1"/>
    <property type="match status" value="1"/>
</dbReference>
<dbReference type="PANTHER" id="PTHR43403:SF1">
    <property type="entry name" value="NAD-SPECIFIC GLUTAMATE DEHYDROGENASE"/>
    <property type="match status" value="1"/>
</dbReference>
<protein>
    <submittedName>
        <fullName evidence="6">NAD-glutamate dehydrogenase</fullName>
    </submittedName>
</protein>
<dbReference type="Pfam" id="PF21074">
    <property type="entry name" value="GDH_C"/>
    <property type="match status" value="1"/>
</dbReference>
<dbReference type="PIRSF" id="PIRSF036761">
    <property type="entry name" value="GDH_Mll4104"/>
    <property type="match status" value="1"/>
</dbReference>
<dbReference type="GO" id="GO:0004352">
    <property type="term" value="F:glutamate dehydrogenase (NAD+) activity"/>
    <property type="evidence" value="ECO:0007669"/>
    <property type="project" value="InterPro"/>
</dbReference>
<gene>
    <name evidence="6" type="ORF">FNH13_13505</name>
</gene>
<dbReference type="InterPro" id="IPR028971">
    <property type="entry name" value="NAD-GDH_cat"/>
</dbReference>
<name>A0A516GCF5_9MICO</name>
<evidence type="ECO:0000259" key="3">
    <source>
        <dbReference type="Pfam" id="PF21075"/>
    </source>
</evidence>
<dbReference type="Proteomes" id="UP000315395">
    <property type="component" value="Chromosome"/>
</dbReference>
<dbReference type="GO" id="GO:0004069">
    <property type="term" value="F:L-aspartate:2-oxoglutarate aminotransferase activity"/>
    <property type="evidence" value="ECO:0007669"/>
    <property type="project" value="InterPro"/>
</dbReference>
<dbReference type="OrthoDB" id="9758052at2"/>
<dbReference type="SUPFAM" id="SSF51735">
    <property type="entry name" value="NAD(P)-binding Rossmann-fold domains"/>
    <property type="match status" value="1"/>
</dbReference>
<evidence type="ECO:0000259" key="2">
    <source>
        <dbReference type="Pfam" id="PF21074"/>
    </source>
</evidence>
<dbReference type="InterPro" id="IPR049062">
    <property type="entry name" value="NAD_Glu_DH_ACT2"/>
</dbReference>
<dbReference type="InterPro" id="IPR036291">
    <property type="entry name" value="NAD(P)-bd_dom_sf"/>
</dbReference>
<evidence type="ECO:0000259" key="1">
    <source>
        <dbReference type="Pfam" id="PF05088"/>
    </source>
</evidence>
<feature type="domain" description="NAD-glutamate dehydrogenase ACT3" evidence="5">
    <location>
        <begin position="527"/>
        <end position="599"/>
    </location>
</feature>
<dbReference type="PANTHER" id="PTHR43403">
    <property type="entry name" value="NAD-SPECIFIC GLUTAMATE DEHYDROGENASE"/>
    <property type="match status" value="1"/>
</dbReference>
<dbReference type="InterPro" id="IPR048381">
    <property type="entry name" value="GDH_C"/>
</dbReference>
<dbReference type="InterPro" id="IPR007780">
    <property type="entry name" value="NAD_Glu_DH_bac"/>
</dbReference>
<feature type="domain" description="NAD-specific glutamate dehydrogenase C-terminal" evidence="2">
    <location>
        <begin position="1252"/>
        <end position="1590"/>
    </location>
</feature>
<evidence type="ECO:0000259" key="5">
    <source>
        <dbReference type="Pfam" id="PF21077"/>
    </source>
</evidence>
<evidence type="ECO:0000259" key="4">
    <source>
        <dbReference type="Pfam" id="PF21076"/>
    </source>
</evidence>
<dbReference type="RefSeq" id="WP_143783891.1">
    <property type="nucleotide sequence ID" value="NZ_CP041616.1"/>
</dbReference>
<dbReference type="InterPro" id="IPR049059">
    <property type="entry name" value="NAD_Glu_DH_HM1"/>
</dbReference>
<dbReference type="Pfam" id="PF21076">
    <property type="entry name" value="GDH_ACT2"/>
    <property type="match status" value="1"/>
</dbReference>
<feature type="domain" description="NAD-glutamate dehydrogenase N-terminal ACT1" evidence="3">
    <location>
        <begin position="8"/>
        <end position="150"/>
    </location>
</feature>
<feature type="domain" description="NAD-glutamate dehydrogenase ACT2" evidence="4">
    <location>
        <begin position="379"/>
        <end position="469"/>
    </location>
</feature>
<dbReference type="Pfam" id="PF05088">
    <property type="entry name" value="Bac_GDH_CD"/>
    <property type="match status" value="1"/>
</dbReference>
<dbReference type="SUPFAM" id="SSF53223">
    <property type="entry name" value="Aminoacid dehydrogenase-like, N-terminal domain"/>
    <property type="match status" value="1"/>
</dbReference>
<proteinExistence type="predicted"/>
<dbReference type="InterPro" id="IPR049064">
    <property type="entry name" value="NAD_Glu_DH_ACT3"/>
</dbReference>
<dbReference type="InterPro" id="IPR024727">
    <property type="entry name" value="NAD_Glu_DH_N_ACT1"/>
</dbReference>
<dbReference type="EMBL" id="CP041616">
    <property type="protein sequence ID" value="QDO89216.1"/>
    <property type="molecule type" value="Genomic_DNA"/>
</dbReference>
<keyword evidence="7" id="KW-1185">Reference proteome</keyword>
<evidence type="ECO:0000313" key="7">
    <source>
        <dbReference type="Proteomes" id="UP000315395"/>
    </source>
</evidence>
<organism evidence="6 7">
    <name type="scientific">Ornithinimicrobium ciconiae</name>
    <dbReference type="NCBI Taxonomy" id="2594265"/>
    <lineage>
        <taxon>Bacteria</taxon>
        <taxon>Bacillati</taxon>
        <taxon>Actinomycetota</taxon>
        <taxon>Actinomycetes</taxon>
        <taxon>Micrococcales</taxon>
        <taxon>Ornithinimicrobiaceae</taxon>
        <taxon>Ornithinimicrobium</taxon>
    </lineage>
</organism>
<dbReference type="Pfam" id="PF21075">
    <property type="entry name" value="GDH_ACT1"/>
    <property type="match status" value="1"/>
</dbReference>
<reference evidence="6 7" key="1">
    <citation type="submission" date="2019-07" db="EMBL/GenBank/DDBJ databases">
        <title>complete genome sequencing of Ornithinimicrobium sp. H23M54.</title>
        <authorList>
            <person name="Bae J.-W."/>
            <person name="Lee S.-Y."/>
        </authorList>
    </citation>
    <scope>NUCLEOTIDE SEQUENCE [LARGE SCALE GENOMIC DNA]</scope>
    <source>
        <strain evidence="6 7">H23M54</strain>
    </source>
</reference>
<evidence type="ECO:0000313" key="6">
    <source>
        <dbReference type="EMBL" id="QDO89216.1"/>
    </source>
</evidence>
<dbReference type="Gene3D" id="3.40.50.720">
    <property type="entry name" value="NAD(P)-binding Rossmann-like Domain"/>
    <property type="match status" value="1"/>
</dbReference>
<dbReference type="InterPro" id="IPR049058">
    <property type="entry name" value="NAD_Glu_DH_HM2"/>
</dbReference>
<sequence>MSSDDTLLDRFYRHVAHTDLMERDPAIREAVAGQVAGLSRGREPGEAAVRVFNPSRAEDGWTSRHTVVQVVTDNMPFLVDSVLGELNQRNLSVHLLAHPQMVVRRTDSGVAVVDADATSAGSEDVVESWMHLEIDRLHREASREELQERLLSVLADVRRACQDWQAMREKAREIIDELRTGVPDTVDPETVEPTIEFLTWLEDAHFTFLGYREYELVVDDGVEALQSVPETGLGILRGRPGEEGRISRLRPEAVATARDPRLLTITKANSRATVHRPVYLDYVGVRTFGEDGAVIAERRFLGLFTQSAYAESVTRLPVISRKVEAILERSGFPADSHSGKDLMGVLENYPRDELFQADIDLLQASANEVLHVQERRASRILVRKDEFGRFVSVLVLMPKDRFNTSVRMRIQGLLQDAYGAATVDFTTKIGEAALAQVHYVLRMPPGGNIPEVDTTELEAQVQDAMRTWEEKLTDVVQEHEEDETVGDTAATFSAAFPEGYKEDFGPATGYADLAQIRAVAADPKQGMRLHLYADDGAPEGERRLKLYRRDAMTLTDAMPIFSHLGVEVTDERPYLVEEEDDDIAMRIYDFGLRAKDPAVWQSDDNRTAEEVAADFEEAFAVAWSRQGESDSLNSLVLDADLSWRSVVILRTLVRYLRQVGSFSLDYLEEALVTNPHIARMLVEHFTVRFDPDTDADAATRDEGAAEVIARIHEALNEVASLDQDRIIRSLVSVVEGTLRTNFYQLDEDGRAKPHVSLKLSPRDIEGLPEPRPAYEVWVYAPRAEGVHLRFGPVARGGLRWSDRREDFRTEVLGLVKAQMVKNAVIVPTGSKGGFVAKQLPDPSDREAWLNEGIGCYRIFIKGLLDVTDNRVGNDIVPPERVVRRDGDDSYLVVAADKGTAKFSDIANGVSRDYGFWLDDAFASGGSAGYDHKGMGITARGAWESVKRHFRELGHDTQSEDFTAVGIGDMSGDVFGNGMLLSEHIRLVAAFDHRHVFLDPSPDAATSFAERQRLFDLPGSSWADYDSSLISAGGGVHPRSAKSIEISPEVREVLGLEEGVTSMAPNELLRAVLKAPVDLLWNGGIGTYVKSAEESDSDIGDRANDAIRINGGELRVKVVGEGGNLGFSQRGRIEAARSGIHINTDAIDNSAGVDTSDHEVNIKIALAPAVAEGEMTLEERDELLASMTDEVARRVLRTNYEQNVLIGNARDQGGVMAAVHRRLISHLGEHAGLDRELEFLPSDRAMVALEEEGRGLTSPAFAVLVAYSKLELKEQLNESELPDNPFFESSLTGYFPGPLQERVPERLVEHPLRRQIIVNGLANDMVNRGGITFAFRCIEETGATIPQIARAFVVCREVFDMAGFMAQVEALDNTVATRLQTDLYLEFRRLMDRSVRWFLNNQSLTGSIEEEIERFREPVAALRPELSGLLRAGERERFDGQAQRAQEGGVPQDLAVTYAGLLDSFSVLDIVEIAEETNRPVEETAALYFAVSERFRIDNLLNRIAELPRQDRWDSLARGAMRDDMYGVLKALTRTVLASSEASEARGRDQLEGWAEANAESLTRVSQVLRNVDRLDSPGMGPLSVALRALRGLVRQGANA</sequence>
<dbReference type="InterPro" id="IPR046346">
    <property type="entry name" value="Aminoacid_DH-like_N_sf"/>
</dbReference>